<dbReference type="EMBL" id="CM037015">
    <property type="protein sequence ID" value="KAH7681984.1"/>
    <property type="molecule type" value="Genomic_DNA"/>
</dbReference>
<name>A0ACB7W3Q2_DIOAL</name>
<comment type="caution">
    <text evidence="1">The sequence shown here is derived from an EMBL/GenBank/DDBJ whole genome shotgun (WGS) entry which is preliminary data.</text>
</comment>
<evidence type="ECO:0000313" key="1">
    <source>
        <dbReference type="EMBL" id="KAH7681984.1"/>
    </source>
</evidence>
<gene>
    <name evidence="1" type="ORF">IHE45_05G093500</name>
</gene>
<keyword evidence="2" id="KW-1185">Reference proteome</keyword>
<organism evidence="1 2">
    <name type="scientific">Dioscorea alata</name>
    <name type="common">Purple yam</name>
    <dbReference type="NCBI Taxonomy" id="55571"/>
    <lineage>
        <taxon>Eukaryota</taxon>
        <taxon>Viridiplantae</taxon>
        <taxon>Streptophyta</taxon>
        <taxon>Embryophyta</taxon>
        <taxon>Tracheophyta</taxon>
        <taxon>Spermatophyta</taxon>
        <taxon>Magnoliopsida</taxon>
        <taxon>Liliopsida</taxon>
        <taxon>Dioscoreales</taxon>
        <taxon>Dioscoreaceae</taxon>
        <taxon>Dioscorea</taxon>
    </lineage>
</organism>
<reference evidence="2" key="1">
    <citation type="journal article" date="2022" name="Nat. Commun.">
        <title>Chromosome evolution and the genetic basis of agronomically important traits in greater yam.</title>
        <authorList>
            <person name="Bredeson J.V."/>
            <person name="Lyons J.B."/>
            <person name="Oniyinde I.O."/>
            <person name="Okereke N.R."/>
            <person name="Kolade O."/>
            <person name="Nnabue I."/>
            <person name="Nwadili C.O."/>
            <person name="Hribova E."/>
            <person name="Parker M."/>
            <person name="Nwogha J."/>
            <person name="Shu S."/>
            <person name="Carlson J."/>
            <person name="Kariba R."/>
            <person name="Muthemba S."/>
            <person name="Knop K."/>
            <person name="Barton G.J."/>
            <person name="Sherwood A.V."/>
            <person name="Lopez-Montes A."/>
            <person name="Asiedu R."/>
            <person name="Jamnadass R."/>
            <person name="Muchugi A."/>
            <person name="Goodstein D."/>
            <person name="Egesi C.N."/>
            <person name="Featherston J."/>
            <person name="Asfaw A."/>
            <person name="Simpson G.G."/>
            <person name="Dolezel J."/>
            <person name="Hendre P.S."/>
            <person name="Van Deynze A."/>
            <person name="Kumar P.L."/>
            <person name="Obidiegwu J.E."/>
            <person name="Bhattacharjee R."/>
            <person name="Rokhsar D.S."/>
        </authorList>
    </citation>
    <scope>NUCLEOTIDE SEQUENCE [LARGE SCALE GENOMIC DNA]</scope>
    <source>
        <strain evidence="2">cv. TDa95/00328</strain>
    </source>
</reference>
<sequence>MRVCHSAPPVSHLCFVDDCLLYFKASFIEIANIKEALNIYERALDNKLIKQNLGVGDMDCNGKYLGLPFIIGRNKKDIFSSIKNKNLEEDLWVEGQDACS</sequence>
<proteinExistence type="predicted"/>
<protein>
    <submittedName>
        <fullName evidence="1">Uncharacterized protein</fullName>
    </submittedName>
</protein>
<dbReference type="Proteomes" id="UP000827976">
    <property type="component" value="Chromosome 5"/>
</dbReference>
<accession>A0ACB7W3Q2</accession>
<evidence type="ECO:0000313" key="2">
    <source>
        <dbReference type="Proteomes" id="UP000827976"/>
    </source>
</evidence>